<evidence type="ECO:0000313" key="10">
    <source>
        <dbReference type="Proteomes" id="UP000007730"/>
    </source>
</evidence>
<evidence type="ECO:0000256" key="7">
    <source>
        <dbReference type="ARBA" id="ARBA00023136"/>
    </source>
</evidence>
<dbReference type="PANTHER" id="PTHR30269:SF37">
    <property type="entry name" value="MEMBRANE TRANSPORTER PROTEIN"/>
    <property type="match status" value="1"/>
</dbReference>
<dbReference type="GO" id="GO:0005886">
    <property type="term" value="C:plasma membrane"/>
    <property type="evidence" value="ECO:0007669"/>
    <property type="project" value="UniProtKB-SubCell"/>
</dbReference>
<feature type="transmembrane region" description="Helical" evidence="8">
    <location>
        <begin position="125"/>
        <end position="145"/>
    </location>
</feature>
<feature type="transmembrane region" description="Helical" evidence="8">
    <location>
        <begin position="95"/>
        <end position="113"/>
    </location>
</feature>
<keyword evidence="10" id="KW-1185">Reference proteome</keyword>
<feature type="transmembrane region" description="Helical" evidence="8">
    <location>
        <begin position="221"/>
        <end position="246"/>
    </location>
</feature>
<dbReference type="InterPro" id="IPR052017">
    <property type="entry name" value="TSUP"/>
</dbReference>
<dbReference type="Proteomes" id="UP000007730">
    <property type="component" value="Chromosome"/>
</dbReference>
<keyword evidence="4 8" id="KW-1003">Cell membrane</keyword>
<dbReference type="RefSeq" id="WP_012562605.1">
    <property type="nucleotide sequence ID" value="NC_011386.1"/>
</dbReference>
<evidence type="ECO:0000256" key="3">
    <source>
        <dbReference type="ARBA" id="ARBA00022448"/>
    </source>
</evidence>
<keyword evidence="3" id="KW-0813">Transport</keyword>
<keyword evidence="5 8" id="KW-0812">Transmembrane</keyword>
<dbReference type="AlphaFoldDB" id="B6JBN5"/>
<evidence type="ECO:0000256" key="2">
    <source>
        <dbReference type="ARBA" id="ARBA00009142"/>
    </source>
</evidence>
<gene>
    <name evidence="9" type="ordered locus">OCA5_c25420</name>
</gene>
<evidence type="ECO:0000256" key="1">
    <source>
        <dbReference type="ARBA" id="ARBA00004651"/>
    </source>
</evidence>
<evidence type="ECO:0000256" key="5">
    <source>
        <dbReference type="ARBA" id="ARBA00022692"/>
    </source>
</evidence>
<dbReference type="KEGG" id="ocg:OCA5_c25420"/>
<feature type="transmembrane region" description="Helical" evidence="8">
    <location>
        <begin position="7"/>
        <end position="35"/>
    </location>
</feature>
<comment type="similarity">
    <text evidence="2 8">Belongs to the 4-toluene sulfonate uptake permease (TSUP) (TC 2.A.102) family.</text>
</comment>
<comment type="subcellular location">
    <subcellularLocation>
        <location evidence="1 8">Cell membrane</location>
        <topology evidence="1 8">Multi-pass membrane protein</topology>
    </subcellularLocation>
</comment>
<feature type="transmembrane region" description="Helical" evidence="8">
    <location>
        <begin position="165"/>
        <end position="184"/>
    </location>
</feature>
<sequence length="249" mass="26561">MSATLIIILGAVVAGFVQGLSGFTFGLVATSIWIWVVEPQLLASMVVFGALTGQILAVFSVRRGFSWKLLWPYLAGGLIGIPLGVAILPRLDVDLFKVLLGTLLAIWCPIMLFSSRLPPIRIGGAPMNAVIGLFGGVMSGTGGYSGVIPTLWCALRRYEKDSQRAIIQNFNLATLGVTMATYVATGITTARMLPTFAIILPAMLVPTLIGTRVYIGISETTFRQIILVLLTISGVVMLGTSLPHLLTRA</sequence>
<feature type="transmembrane region" description="Helical" evidence="8">
    <location>
        <begin position="196"/>
        <end position="215"/>
    </location>
</feature>
<name>B6JBN5_AFIC5</name>
<evidence type="ECO:0000256" key="6">
    <source>
        <dbReference type="ARBA" id="ARBA00022989"/>
    </source>
</evidence>
<organism evidence="9 10">
    <name type="scientific">Afipia carboxidovorans (strain ATCC 49405 / DSM 1227 / KCTC 32145 / OM5)</name>
    <name type="common">Oligotropha carboxidovorans</name>
    <dbReference type="NCBI Taxonomy" id="504832"/>
    <lineage>
        <taxon>Bacteria</taxon>
        <taxon>Pseudomonadati</taxon>
        <taxon>Pseudomonadota</taxon>
        <taxon>Alphaproteobacteria</taxon>
        <taxon>Hyphomicrobiales</taxon>
        <taxon>Nitrobacteraceae</taxon>
        <taxon>Afipia</taxon>
    </lineage>
</organism>
<dbReference type="eggNOG" id="COG0730">
    <property type="taxonomic scope" value="Bacteria"/>
</dbReference>
<dbReference type="EMBL" id="CP002826">
    <property type="protein sequence ID" value="AEI07237.1"/>
    <property type="molecule type" value="Genomic_DNA"/>
</dbReference>
<evidence type="ECO:0000256" key="4">
    <source>
        <dbReference type="ARBA" id="ARBA00022475"/>
    </source>
</evidence>
<dbReference type="PANTHER" id="PTHR30269">
    <property type="entry name" value="TRANSMEMBRANE PROTEIN YFCA"/>
    <property type="match status" value="1"/>
</dbReference>
<dbReference type="STRING" id="504832.OCA5_c25420"/>
<dbReference type="Pfam" id="PF01925">
    <property type="entry name" value="TauE"/>
    <property type="match status" value="1"/>
</dbReference>
<dbReference type="KEGG" id="oca:OCAR_5444"/>
<dbReference type="HOGENOM" id="CLU_054750_5_6_5"/>
<accession>B6JBN5</accession>
<proteinExistence type="inferred from homology"/>
<protein>
    <recommendedName>
        <fullName evidence="8">Probable membrane transporter protein</fullName>
    </recommendedName>
</protein>
<reference evidence="9 10" key="1">
    <citation type="journal article" date="2011" name="J. Bacteriol.">
        <title>Complete genome sequences of the chemolithoautotrophic Oligotropha carboxidovorans strains OM4 and OM5.</title>
        <authorList>
            <person name="Volland S."/>
            <person name="Rachinger M."/>
            <person name="Strittmatter A."/>
            <person name="Daniel R."/>
            <person name="Gottschalk G."/>
            <person name="Meyer O."/>
        </authorList>
    </citation>
    <scope>NUCLEOTIDE SEQUENCE [LARGE SCALE GENOMIC DNA]</scope>
    <source>
        <strain evidence="10">ATCC 49405 / DSM 1227 / KCTC 32145 / OM5</strain>
    </source>
</reference>
<dbReference type="OrthoDB" id="8421744at2"/>
<evidence type="ECO:0000256" key="8">
    <source>
        <dbReference type="RuleBase" id="RU363041"/>
    </source>
</evidence>
<keyword evidence="6 8" id="KW-1133">Transmembrane helix</keyword>
<feature type="transmembrane region" description="Helical" evidence="8">
    <location>
        <begin position="71"/>
        <end position="89"/>
    </location>
</feature>
<feature type="transmembrane region" description="Helical" evidence="8">
    <location>
        <begin position="41"/>
        <end position="59"/>
    </location>
</feature>
<keyword evidence="7 8" id="KW-0472">Membrane</keyword>
<evidence type="ECO:0000313" key="9">
    <source>
        <dbReference type="EMBL" id="AEI07237.1"/>
    </source>
</evidence>
<dbReference type="InterPro" id="IPR002781">
    <property type="entry name" value="TM_pro_TauE-like"/>
</dbReference>
<dbReference type="PATRIC" id="fig|504832.7.peg.2683"/>